<dbReference type="SUPFAM" id="SSF51556">
    <property type="entry name" value="Metallo-dependent hydrolases"/>
    <property type="match status" value="1"/>
</dbReference>
<dbReference type="OrthoDB" id="194468at2759"/>
<dbReference type="InterPro" id="IPR051607">
    <property type="entry name" value="Metallo-dep_hydrolases"/>
</dbReference>
<keyword evidence="2" id="KW-0479">Metal-binding</keyword>
<dbReference type="Pfam" id="PF01979">
    <property type="entry name" value="Amidohydro_1"/>
    <property type="match status" value="2"/>
</dbReference>
<dbReference type="GO" id="GO:0046872">
    <property type="term" value="F:metal ion binding"/>
    <property type="evidence" value="ECO:0007669"/>
    <property type="project" value="UniProtKB-KW"/>
</dbReference>
<dbReference type="EMBL" id="NHZQ01000060">
    <property type="protein sequence ID" value="PSK56481.1"/>
    <property type="molecule type" value="Genomic_DNA"/>
</dbReference>
<dbReference type="Proteomes" id="UP000243723">
    <property type="component" value="Unassembled WGS sequence"/>
</dbReference>
<evidence type="ECO:0000259" key="5">
    <source>
        <dbReference type="Pfam" id="PF01979"/>
    </source>
</evidence>
<protein>
    <recommendedName>
        <fullName evidence="5">Amidohydrolase-related domain-containing protein</fullName>
    </recommendedName>
</protein>
<name>A0A2P8A7N6_9PEZI</name>
<comment type="cofactor">
    <cofactor evidence="1">
        <name>Zn(2+)</name>
        <dbReference type="ChEBI" id="CHEBI:29105"/>
    </cofactor>
</comment>
<keyword evidence="3" id="KW-0378">Hydrolase</keyword>
<accession>A0A2P8A7N6</accession>
<dbReference type="PANTHER" id="PTHR11271">
    <property type="entry name" value="GUANINE DEAMINASE"/>
    <property type="match status" value="1"/>
</dbReference>
<dbReference type="GO" id="GO:0019239">
    <property type="term" value="F:deaminase activity"/>
    <property type="evidence" value="ECO:0007669"/>
    <property type="project" value="TreeGrafter"/>
</dbReference>
<keyword evidence="7" id="KW-1185">Reference proteome</keyword>
<dbReference type="InterPro" id="IPR032466">
    <property type="entry name" value="Metal_Hydrolase"/>
</dbReference>
<dbReference type="Gene3D" id="3.20.20.140">
    <property type="entry name" value="Metal-dependent hydrolases"/>
    <property type="match status" value="2"/>
</dbReference>
<dbReference type="AlphaFoldDB" id="A0A2P8A7N6"/>
<evidence type="ECO:0000256" key="4">
    <source>
        <dbReference type="ARBA" id="ARBA00022833"/>
    </source>
</evidence>
<feature type="domain" description="Amidohydrolase-related" evidence="5">
    <location>
        <begin position="222"/>
        <end position="402"/>
    </location>
</feature>
<dbReference type="InterPro" id="IPR006680">
    <property type="entry name" value="Amidohydro-rel"/>
</dbReference>
<proteinExistence type="predicted"/>
<organism evidence="6 7">
    <name type="scientific">Elsinoe australis</name>
    <dbReference type="NCBI Taxonomy" id="40998"/>
    <lineage>
        <taxon>Eukaryota</taxon>
        <taxon>Fungi</taxon>
        <taxon>Dikarya</taxon>
        <taxon>Ascomycota</taxon>
        <taxon>Pezizomycotina</taxon>
        <taxon>Dothideomycetes</taxon>
        <taxon>Dothideomycetidae</taxon>
        <taxon>Myriangiales</taxon>
        <taxon>Elsinoaceae</taxon>
        <taxon>Elsinoe</taxon>
    </lineage>
</organism>
<dbReference type="SUPFAM" id="SSF51338">
    <property type="entry name" value="Composite domain of metallo-dependent hydrolases"/>
    <property type="match status" value="1"/>
</dbReference>
<dbReference type="PANTHER" id="PTHR11271:SF37">
    <property type="entry name" value="FAMILY PROTEIN, PUTATIVE (AFU_ORTHOLOGUE AFUA_4G00460)-RELATED"/>
    <property type="match status" value="1"/>
</dbReference>
<dbReference type="Gene3D" id="2.30.40.10">
    <property type="entry name" value="Urease, subunit C, domain 1"/>
    <property type="match status" value="2"/>
</dbReference>
<keyword evidence="4" id="KW-0862">Zinc</keyword>
<evidence type="ECO:0000256" key="1">
    <source>
        <dbReference type="ARBA" id="ARBA00001947"/>
    </source>
</evidence>
<dbReference type="InterPro" id="IPR011059">
    <property type="entry name" value="Metal-dep_hydrolase_composite"/>
</dbReference>
<feature type="domain" description="Amidohydrolase-related" evidence="5">
    <location>
        <begin position="64"/>
        <end position="198"/>
    </location>
</feature>
<reference evidence="6 7" key="1">
    <citation type="submission" date="2017-05" db="EMBL/GenBank/DDBJ databases">
        <title>Draft genome sequence of Elsinoe australis.</title>
        <authorList>
            <person name="Cheng Q."/>
        </authorList>
    </citation>
    <scope>NUCLEOTIDE SEQUENCE [LARGE SCALE GENOMIC DNA]</scope>
    <source>
        <strain evidence="6 7">NL1</strain>
    </source>
</reference>
<evidence type="ECO:0000256" key="3">
    <source>
        <dbReference type="ARBA" id="ARBA00022801"/>
    </source>
</evidence>
<comment type="caution">
    <text evidence="6">The sequence shown here is derived from an EMBL/GenBank/DDBJ whole genome shotgun (WGS) entry which is preliminary data.</text>
</comment>
<sequence length="469" mass="51141">MGIKVFQDGTVITFNDDTQAVKVLPKASVLVVDDRIAAIAEQLSDLPKDADLSAAEVINVEGKIVSPGFVNTHVHSWQTVFRTLGPNVILASYFDWLSARSRTAIETFNADDVYFSCLEGYLEGLNAGVTSYVEHAHNNWNAGVFDAGHRAATDSGARVWYCIDVSPKDGYSKDEQWEKIRQTFANTSSTSTVLPGLAVDGLVMSTLAGPDERGSSGPWGQANPTPTKVCERGLHTVEVPIIFSHSSFLTDSDMEVLRKHDLNASVTPESECHFGHGNVACHRISDQASLGTDTGWTFSADMITQARLWLQIVRKGNYERTLATGLIPNATPMTVEQAFLLATRQGGRALRRKDIGVLQVGAKADIVVFDGESPNMLGWSDAVAAVILHANVSDIEHVLVEGEFRKRDFKLVDGGKQTSWAEVKTRFVEAAKRIQSQLKTPPPLPDKLWGFGHFGDVDVASTIRRGPCC</sequence>
<gene>
    <name evidence="6" type="ORF">B9Z65_6105</name>
</gene>
<dbReference type="GO" id="GO:0005829">
    <property type="term" value="C:cytosol"/>
    <property type="evidence" value="ECO:0007669"/>
    <property type="project" value="TreeGrafter"/>
</dbReference>
<evidence type="ECO:0000313" key="7">
    <source>
        <dbReference type="Proteomes" id="UP000243723"/>
    </source>
</evidence>
<evidence type="ECO:0000256" key="2">
    <source>
        <dbReference type="ARBA" id="ARBA00022723"/>
    </source>
</evidence>
<evidence type="ECO:0000313" key="6">
    <source>
        <dbReference type="EMBL" id="PSK56481.1"/>
    </source>
</evidence>
<dbReference type="STRING" id="40998.A0A2P8A7N6"/>